<dbReference type="PRINTS" id="PR00080">
    <property type="entry name" value="SDRFAMILY"/>
</dbReference>
<dbReference type="SUPFAM" id="SSF51735">
    <property type="entry name" value="NAD(P)-binding Rossmann-fold domains"/>
    <property type="match status" value="1"/>
</dbReference>
<evidence type="ECO:0008006" key="4">
    <source>
        <dbReference type="Google" id="ProtNLM"/>
    </source>
</evidence>
<dbReference type="PANTHER" id="PTHR42879:SF2">
    <property type="entry name" value="3-OXOACYL-[ACYL-CARRIER-PROTEIN] REDUCTASE FABG"/>
    <property type="match status" value="1"/>
</dbReference>
<organism evidence="2 3">
    <name type="scientific">Mesorhizobium hungaricum</name>
    <dbReference type="NCBI Taxonomy" id="1566387"/>
    <lineage>
        <taxon>Bacteria</taxon>
        <taxon>Pseudomonadati</taxon>
        <taxon>Pseudomonadota</taxon>
        <taxon>Alphaproteobacteria</taxon>
        <taxon>Hyphomicrobiales</taxon>
        <taxon>Phyllobacteriaceae</taxon>
        <taxon>Mesorhizobium</taxon>
    </lineage>
</organism>
<dbReference type="AlphaFoldDB" id="A0A1C2E3E3"/>
<keyword evidence="3" id="KW-1185">Reference proteome</keyword>
<dbReference type="RefSeq" id="WP_065997186.1">
    <property type="nucleotide sequence ID" value="NZ_MDEO01000028.1"/>
</dbReference>
<dbReference type="EMBL" id="MDEO01000028">
    <property type="protein sequence ID" value="OCX21465.1"/>
    <property type="molecule type" value="Genomic_DNA"/>
</dbReference>
<dbReference type="GO" id="GO:0032787">
    <property type="term" value="P:monocarboxylic acid metabolic process"/>
    <property type="evidence" value="ECO:0007669"/>
    <property type="project" value="UniProtKB-ARBA"/>
</dbReference>
<sequence>MGMLNGLLAVVTGAGQGIGQGIAEHLASEGASLALMGRTAKSLKETVARVEAAGAAAVSVHLGSVSDEADVERVLSEIGTRHGKMDVLVNNAGIVDQAEFLDVRYEKWLEVIATDLNGTFLMTQRAARRMKDTGGGAVINIASIDANGWDGPQSSYVAAKAAVVGFTKNAAKDLAAHNIRVNSVSPGWTHTKMIEEFVSAEALNYMLTRFERVPMRRLVKIKEVAEAVGFLASSRASGITGIDVPVDCGTLATLHVYESLPG</sequence>
<dbReference type="Proteomes" id="UP000094412">
    <property type="component" value="Unassembled WGS sequence"/>
</dbReference>
<comment type="similarity">
    <text evidence="1">Belongs to the short-chain dehydrogenases/reductases (SDR) family.</text>
</comment>
<proteinExistence type="inferred from homology"/>
<comment type="caution">
    <text evidence="2">The sequence shown here is derived from an EMBL/GenBank/DDBJ whole genome shotgun (WGS) entry which is preliminary data.</text>
</comment>
<name>A0A1C2E3E3_9HYPH</name>
<dbReference type="OrthoDB" id="9792355at2"/>
<dbReference type="Gene3D" id="3.40.50.720">
    <property type="entry name" value="NAD(P)-binding Rossmann-like Domain"/>
    <property type="match status" value="1"/>
</dbReference>
<evidence type="ECO:0000313" key="3">
    <source>
        <dbReference type="Proteomes" id="UP000094412"/>
    </source>
</evidence>
<dbReference type="PRINTS" id="PR00081">
    <property type="entry name" value="GDHRDH"/>
</dbReference>
<dbReference type="InterPro" id="IPR020904">
    <property type="entry name" value="Sc_DH/Rdtase_CS"/>
</dbReference>
<dbReference type="Pfam" id="PF13561">
    <property type="entry name" value="adh_short_C2"/>
    <property type="match status" value="1"/>
</dbReference>
<dbReference type="PROSITE" id="PS00061">
    <property type="entry name" value="ADH_SHORT"/>
    <property type="match status" value="1"/>
</dbReference>
<dbReference type="STRING" id="1566387.QV13_07355"/>
<dbReference type="PANTHER" id="PTHR42879">
    <property type="entry name" value="3-OXOACYL-(ACYL-CARRIER-PROTEIN) REDUCTASE"/>
    <property type="match status" value="1"/>
</dbReference>
<dbReference type="InterPro" id="IPR002347">
    <property type="entry name" value="SDR_fam"/>
</dbReference>
<evidence type="ECO:0000313" key="2">
    <source>
        <dbReference type="EMBL" id="OCX21465.1"/>
    </source>
</evidence>
<dbReference type="FunFam" id="3.40.50.720:FF:000084">
    <property type="entry name" value="Short-chain dehydrogenase reductase"/>
    <property type="match status" value="1"/>
</dbReference>
<evidence type="ECO:0000256" key="1">
    <source>
        <dbReference type="ARBA" id="ARBA00006484"/>
    </source>
</evidence>
<reference evidence="2 3" key="1">
    <citation type="submission" date="2016-08" db="EMBL/GenBank/DDBJ databases">
        <title>Whole genome sequence of Mesorhizobium sp. strain UASWS1009 isolated from industrial sewage.</title>
        <authorList>
            <person name="Crovadore J."/>
            <person name="Calmin G."/>
            <person name="Chablais R."/>
            <person name="Cochard B."/>
            <person name="Lefort F."/>
        </authorList>
    </citation>
    <scope>NUCLEOTIDE SEQUENCE [LARGE SCALE GENOMIC DNA]</scope>
    <source>
        <strain evidence="2 3">UASWS1009</strain>
    </source>
</reference>
<dbReference type="InterPro" id="IPR050259">
    <property type="entry name" value="SDR"/>
</dbReference>
<dbReference type="CDD" id="cd05233">
    <property type="entry name" value="SDR_c"/>
    <property type="match status" value="1"/>
</dbReference>
<accession>A0A1C2E3E3</accession>
<protein>
    <recommendedName>
        <fullName evidence="4">Oxidoreductase</fullName>
    </recommendedName>
</protein>
<dbReference type="InterPro" id="IPR036291">
    <property type="entry name" value="NAD(P)-bd_dom_sf"/>
</dbReference>
<gene>
    <name evidence="2" type="ORF">QV13_07355</name>
</gene>